<proteinExistence type="predicted"/>
<protein>
    <submittedName>
        <fullName evidence="1">Uncharacterized protein</fullName>
    </submittedName>
</protein>
<reference evidence="1" key="1">
    <citation type="submission" date="2014-01" db="EMBL/GenBank/DDBJ databases">
        <authorList>
            <person name="Brown-Elliot B."/>
            <person name="Wallace R."/>
            <person name="Lenaerts A."/>
            <person name="Ordway D."/>
            <person name="DeGroote M.A."/>
            <person name="Parker T."/>
            <person name="Sizemore C."/>
            <person name="Tallon L.J."/>
            <person name="Sadzewicz L.K."/>
            <person name="Sengamalay N."/>
            <person name="Fraser C.M."/>
            <person name="Hine E."/>
            <person name="Shefchek K.A."/>
            <person name="Das S.P."/>
            <person name="Tettelin H."/>
        </authorList>
    </citation>
    <scope>NUCLEOTIDE SEQUENCE [LARGE SCALE GENOMIC DNA]</scope>
    <source>
        <strain evidence="1">4042</strain>
    </source>
</reference>
<gene>
    <name evidence="1" type="ORF">I553_0218</name>
</gene>
<accession>X7YJ68</accession>
<comment type="caution">
    <text evidence="1">The sequence shown here is derived from an EMBL/GenBank/DDBJ whole genome shotgun (WGS) entry which is preliminary data.</text>
</comment>
<sequence>MDLTMYIFCIHSRDLRPPFLCCLVIKAELRWCYTVSF</sequence>
<name>X7YJ68_MYCXE</name>
<dbReference type="AlphaFoldDB" id="X7YJ68"/>
<dbReference type="EMBL" id="JAOB01000093">
    <property type="protein sequence ID" value="EUA06836.1"/>
    <property type="molecule type" value="Genomic_DNA"/>
</dbReference>
<organism evidence="1">
    <name type="scientific">Mycobacterium xenopi 4042</name>
    <dbReference type="NCBI Taxonomy" id="1299334"/>
    <lineage>
        <taxon>Bacteria</taxon>
        <taxon>Bacillati</taxon>
        <taxon>Actinomycetota</taxon>
        <taxon>Actinomycetes</taxon>
        <taxon>Mycobacteriales</taxon>
        <taxon>Mycobacteriaceae</taxon>
        <taxon>Mycobacterium</taxon>
    </lineage>
</organism>
<evidence type="ECO:0000313" key="1">
    <source>
        <dbReference type="EMBL" id="EUA06836.1"/>
    </source>
</evidence>